<name>A0A6I1EPB3_9BURK</name>
<keyword evidence="4 6" id="KW-1133">Transmembrane helix</keyword>
<proteinExistence type="predicted"/>
<evidence type="ECO:0000256" key="4">
    <source>
        <dbReference type="ARBA" id="ARBA00022989"/>
    </source>
</evidence>
<dbReference type="Proteomes" id="UP000430564">
    <property type="component" value="Unassembled WGS sequence"/>
</dbReference>
<evidence type="ECO:0000256" key="1">
    <source>
        <dbReference type="ARBA" id="ARBA00004651"/>
    </source>
</evidence>
<evidence type="ECO:0000256" key="3">
    <source>
        <dbReference type="ARBA" id="ARBA00022692"/>
    </source>
</evidence>
<protein>
    <submittedName>
        <fullName evidence="8">LTA synthase family protein</fullName>
    </submittedName>
</protein>
<feature type="transmembrane region" description="Helical" evidence="6">
    <location>
        <begin position="140"/>
        <end position="161"/>
    </location>
</feature>
<dbReference type="SUPFAM" id="SSF53649">
    <property type="entry name" value="Alkaline phosphatase-like"/>
    <property type="match status" value="1"/>
</dbReference>
<reference evidence="8 9" key="1">
    <citation type="submission" date="2019-10" db="EMBL/GenBank/DDBJ databases">
        <title>Genome diversity of Sutterella seckii.</title>
        <authorList>
            <person name="Chaplin A.V."/>
            <person name="Sokolova S.R."/>
            <person name="Mosin K.A."/>
            <person name="Ivanova E.L."/>
            <person name="Kochetkova T.O."/>
            <person name="Goltsov A.Y."/>
            <person name="Trofimov D.Y."/>
            <person name="Efimov B.A."/>
        </authorList>
    </citation>
    <scope>NUCLEOTIDE SEQUENCE [LARGE SCALE GENOMIC DNA]</scope>
    <source>
        <strain evidence="8 9">ASD393</strain>
    </source>
</reference>
<dbReference type="RefSeq" id="WP_152158573.1">
    <property type="nucleotide sequence ID" value="NZ_WEHX01000050.1"/>
</dbReference>
<keyword evidence="3 6" id="KW-0812">Transmembrane</keyword>
<evidence type="ECO:0000256" key="6">
    <source>
        <dbReference type="SAM" id="Phobius"/>
    </source>
</evidence>
<feature type="transmembrane region" description="Helical" evidence="6">
    <location>
        <begin position="53"/>
        <end position="73"/>
    </location>
</feature>
<dbReference type="InterPro" id="IPR000917">
    <property type="entry name" value="Sulfatase_N"/>
</dbReference>
<dbReference type="GO" id="GO:0005886">
    <property type="term" value="C:plasma membrane"/>
    <property type="evidence" value="ECO:0007669"/>
    <property type="project" value="UniProtKB-SubCell"/>
</dbReference>
<dbReference type="InterPro" id="IPR017850">
    <property type="entry name" value="Alkaline_phosphatase_core_sf"/>
</dbReference>
<organism evidence="8 9">
    <name type="scientific">Sutterella seckii</name>
    <dbReference type="NCBI Taxonomy" id="1944635"/>
    <lineage>
        <taxon>Bacteria</taxon>
        <taxon>Pseudomonadati</taxon>
        <taxon>Pseudomonadota</taxon>
        <taxon>Betaproteobacteria</taxon>
        <taxon>Burkholderiales</taxon>
        <taxon>Sutterellaceae</taxon>
        <taxon>Sutterella</taxon>
    </lineage>
</organism>
<sequence>MLRRSPTACGFFLKPIVFFSAFLVILSLIRIAFFMEFRTGDFGWKDFLPAFWMGVRIDAKWLATLILPAWIFWLMSAKWPKAKKWAEALGLIAGGLMVLLGFVNIEFFRFYGTPISAVIFGLFQDDTQAIIKTVLSDWPILPYVGIFLAAMAVPVILSALIPAAGPERDAAGFNWRTRGNLITAVLLTILLSLILRGSLGKFPLRFQSLSVSPHVFINQCVPNGAILFYEAMCDQSALSFKDGRDGELKALGFRNIDDVNEVLAGAAPAAQPIKPTKKPDVVLAVMESMGRDQFLSHVPGTNDTLGRLANELRNAWVFTNGLTIGPGTFPALEGILFDTPYSPLSQSRYGHLPFPFSKVLPFREAGYEVVFVTGGDANWRNLRESLPRHGFDKVYGDASIHAAFPEAEIGTWGIGDEWMFKFAKRLMDERKASDKPLLLVLLSTSNHPPHEVPDGRATLPVDPDLLPPVIERDKPRSEFTKMLQTYQYASDWLGWFVGSLREEGKLSNTIVASTGDHNARFKYPPQGAFHHQLGVPILFWVPDGIREGLPQVDQTQWVTERDIFPTLSALALGRIPLPEEGRNLALPHRSFAYGYFGVGEYGVAVGKSGAVGIDPRGKLQCFRMEGDRFAAQPCTEELLREGRFSAAQRAKAGWVIRSALLR</sequence>
<evidence type="ECO:0000256" key="2">
    <source>
        <dbReference type="ARBA" id="ARBA00022475"/>
    </source>
</evidence>
<gene>
    <name evidence="8" type="ORF">GBM95_07730</name>
</gene>
<keyword evidence="5 6" id="KW-0472">Membrane</keyword>
<keyword evidence="2" id="KW-1003">Cell membrane</keyword>
<dbReference type="PANTHER" id="PTHR47371:SF3">
    <property type="entry name" value="PHOSPHOGLYCEROL TRANSFERASE I"/>
    <property type="match status" value="1"/>
</dbReference>
<dbReference type="AlphaFoldDB" id="A0A6I1EPB3"/>
<dbReference type="PANTHER" id="PTHR47371">
    <property type="entry name" value="LIPOTEICHOIC ACID SYNTHASE"/>
    <property type="match status" value="1"/>
</dbReference>
<dbReference type="EMBL" id="WEHX01000050">
    <property type="protein sequence ID" value="KAB7658057.1"/>
    <property type="molecule type" value="Genomic_DNA"/>
</dbReference>
<comment type="caution">
    <text evidence="8">The sequence shown here is derived from an EMBL/GenBank/DDBJ whole genome shotgun (WGS) entry which is preliminary data.</text>
</comment>
<dbReference type="OrthoDB" id="9760224at2"/>
<dbReference type="Gene3D" id="3.40.720.10">
    <property type="entry name" value="Alkaline Phosphatase, subunit A"/>
    <property type="match status" value="1"/>
</dbReference>
<feature type="transmembrane region" description="Helical" evidence="6">
    <location>
        <begin position="85"/>
        <end position="105"/>
    </location>
</feature>
<comment type="subcellular location">
    <subcellularLocation>
        <location evidence="1">Cell membrane</location>
        <topology evidence="1">Multi-pass membrane protein</topology>
    </subcellularLocation>
</comment>
<feature type="domain" description="Sulfatase N-terminal" evidence="7">
    <location>
        <begin position="279"/>
        <end position="571"/>
    </location>
</feature>
<evidence type="ECO:0000313" key="8">
    <source>
        <dbReference type="EMBL" id="KAB7658057.1"/>
    </source>
</evidence>
<accession>A0A6I1EPB3</accession>
<dbReference type="Pfam" id="PF00884">
    <property type="entry name" value="Sulfatase"/>
    <property type="match status" value="1"/>
</dbReference>
<evidence type="ECO:0000313" key="9">
    <source>
        <dbReference type="Proteomes" id="UP000430564"/>
    </source>
</evidence>
<evidence type="ECO:0000256" key="5">
    <source>
        <dbReference type="ARBA" id="ARBA00023136"/>
    </source>
</evidence>
<dbReference type="InterPro" id="IPR050448">
    <property type="entry name" value="OpgB/LTA_synthase_biosynth"/>
</dbReference>
<dbReference type="CDD" id="cd16015">
    <property type="entry name" value="LTA_synthase"/>
    <property type="match status" value="1"/>
</dbReference>
<feature type="transmembrane region" description="Helical" evidence="6">
    <location>
        <begin position="12"/>
        <end position="33"/>
    </location>
</feature>
<evidence type="ECO:0000259" key="7">
    <source>
        <dbReference type="Pfam" id="PF00884"/>
    </source>
</evidence>
<feature type="transmembrane region" description="Helical" evidence="6">
    <location>
        <begin position="181"/>
        <end position="199"/>
    </location>
</feature>